<evidence type="ECO:0000313" key="1">
    <source>
        <dbReference type="EMBL" id="KAI7739090.1"/>
    </source>
</evidence>
<sequence>MINMNPLYRVGPEQEQKLPRMEMDYQRIVKRKSFHCSIGLR</sequence>
<dbReference type="Proteomes" id="UP001206925">
    <property type="component" value="Unassembled WGS sequence"/>
</dbReference>
<reference evidence="1" key="1">
    <citation type="submission" date="2022-06" db="EMBL/GenBank/DDBJ databases">
        <title>Uncovering the hologenomic basis of an extraordinary plant invasion.</title>
        <authorList>
            <person name="Bieker V.C."/>
            <person name="Martin M.D."/>
            <person name="Gilbert T."/>
            <person name="Hodgins K."/>
            <person name="Battlay P."/>
            <person name="Petersen B."/>
            <person name="Wilson J."/>
        </authorList>
    </citation>
    <scope>NUCLEOTIDE SEQUENCE</scope>
    <source>
        <strain evidence="1">AA19_3_7</strain>
        <tissue evidence="1">Leaf</tissue>
    </source>
</reference>
<keyword evidence="2" id="KW-1185">Reference proteome</keyword>
<dbReference type="EMBL" id="JAMZMK010008676">
    <property type="protein sequence ID" value="KAI7739090.1"/>
    <property type="molecule type" value="Genomic_DNA"/>
</dbReference>
<dbReference type="AlphaFoldDB" id="A0AAD5GE93"/>
<accession>A0AAD5GE93</accession>
<comment type="caution">
    <text evidence="1">The sequence shown here is derived from an EMBL/GenBank/DDBJ whole genome shotgun (WGS) entry which is preliminary data.</text>
</comment>
<protein>
    <submittedName>
        <fullName evidence="1">Uncharacterized protein</fullName>
    </submittedName>
</protein>
<organism evidence="1 2">
    <name type="scientific">Ambrosia artemisiifolia</name>
    <name type="common">Common ragweed</name>
    <dbReference type="NCBI Taxonomy" id="4212"/>
    <lineage>
        <taxon>Eukaryota</taxon>
        <taxon>Viridiplantae</taxon>
        <taxon>Streptophyta</taxon>
        <taxon>Embryophyta</taxon>
        <taxon>Tracheophyta</taxon>
        <taxon>Spermatophyta</taxon>
        <taxon>Magnoliopsida</taxon>
        <taxon>eudicotyledons</taxon>
        <taxon>Gunneridae</taxon>
        <taxon>Pentapetalae</taxon>
        <taxon>asterids</taxon>
        <taxon>campanulids</taxon>
        <taxon>Asterales</taxon>
        <taxon>Asteraceae</taxon>
        <taxon>Asteroideae</taxon>
        <taxon>Heliantheae alliance</taxon>
        <taxon>Heliantheae</taxon>
        <taxon>Ambrosia</taxon>
    </lineage>
</organism>
<proteinExistence type="predicted"/>
<gene>
    <name evidence="1" type="ORF">M8C21_031493</name>
</gene>
<evidence type="ECO:0000313" key="2">
    <source>
        <dbReference type="Proteomes" id="UP001206925"/>
    </source>
</evidence>
<name>A0AAD5GE93_AMBAR</name>